<dbReference type="EMBL" id="LAZR01000322">
    <property type="protein sequence ID" value="KKN74635.1"/>
    <property type="molecule type" value="Genomic_DNA"/>
</dbReference>
<gene>
    <name evidence="1" type="ORF">LCGC14_0388370</name>
</gene>
<comment type="caution">
    <text evidence="1">The sequence shown here is derived from an EMBL/GenBank/DDBJ whole genome shotgun (WGS) entry which is preliminary data.</text>
</comment>
<dbReference type="AlphaFoldDB" id="A0A0F9T099"/>
<organism evidence="1">
    <name type="scientific">marine sediment metagenome</name>
    <dbReference type="NCBI Taxonomy" id="412755"/>
    <lineage>
        <taxon>unclassified sequences</taxon>
        <taxon>metagenomes</taxon>
        <taxon>ecological metagenomes</taxon>
    </lineage>
</organism>
<accession>A0A0F9T099</accession>
<sequence>MKDYDIFEFGVDKNFKEFRKKVGTYEAFSEDDAIHQHAEATYPEDDRGFMSSYLTAKEVLAPSK</sequence>
<reference evidence="1" key="1">
    <citation type="journal article" date="2015" name="Nature">
        <title>Complex archaea that bridge the gap between prokaryotes and eukaryotes.</title>
        <authorList>
            <person name="Spang A."/>
            <person name="Saw J.H."/>
            <person name="Jorgensen S.L."/>
            <person name="Zaremba-Niedzwiedzka K."/>
            <person name="Martijn J."/>
            <person name="Lind A.E."/>
            <person name="van Eijk R."/>
            <person name="Schleper C."/>
            <person name="Guy L."/>
            <person name="Ettema T.J."/>
        </authorList>
    </citation>
    <scope>NUCLEOTIDE SEQUENCE</scope>
</reference>
<protein>
    <submittedName>
        <fullName evidence="1">Uncharacterized protein</fullName>
    </submittedName>
</protein>
<proteinExistence type="predicted"/>
<name>A0A0F9T099_9ZZZZ</name>
<evidence type="ECO:0000313" key="1">
    <source>
        <dbReference type="EMBL" id="KKN74635.1"/>
    </source>
</evidence>